<evidence type="ECO:0000313" key="5">
    <source>
        <dbReference type="Proteomes" id="UP000789595"/>
    </source>
</evidence>
<keyword evidence="5" id="KW-1185">Reference proteome</keyword>
<evidence type="ECO:0000256" key="2">
    <source>
        <dbReference type="SAM" id="SignalP"/>
    </source>
</evidence>
<dbReference type="Proteomes" id="UP000789595">
    <property type="component" value="Unassembled WGS sequence"/>
</dbReference>
<sequence>MQQPYAHRCGPLLPVGVISLLALTAIISQSVAVPLAMCGPDGQCREEPSIPSPRTRYTAKTSALQSAWTRFHEELARRAAAYAPTQKPLLLLGDSITEAWLGTSMDEDSERARGCPEVLSDKFPDYSPLVLAISGDQTQHLLWRLQNGEWPSAVPSATVILMIGTNNLGRGHLPGETARGVVAVVNEILQRLDGASKLLVLGLLPRGDGSRILKRLCPPRCDRQGAPYSSFMPAVAKVNSDVQQAVSDLHDQRVVFADCGAV</sequence>
<dbReference type="InterPro" id="IPR013830">
    <property type="entry name" value="SGNH_hydro"/>
</dbReference>
<dbReference type="OrthoDB" id="505607at2759"/>
<keyword evidence="2" id="KW-0732">Signal</keyword>
<dbReference type="SUPFAM" id="SSF52266">
    <property type="entry name" value="SGNH hydrolase"/>
    <property type="match status" value="1"/>
</dbReference>
<evidence type="ECO:0000256" key="1">
    <source>
        <dbReference type="ARBA" id="ARBA00038184"/>
    </source>
</evidence>
<feature type="chain" id="PRO_5035167962" description="SGNH hydrolase-type esterase domain-containing protein" evidence="2">
    <location>
        <begin position="33"/>
        <end position="262"/>
    </location>
</feature>
<feature type="domain" description="SGNH hydrolase-type esterase" evidence="3">
    <location>
        <begin position="91"/>
        <end position="214"/>
    </location>
</feature>
<dbReference type="PANTHER" id="PTHR11852:SF0">
    <property type="entry name" value="PLATELET-ACTIVATING FACTOR ACETYLHYDROLASE IB SUBUNIT BETA HOMOLOG"/>
    <property type="match status" value="1"/>
</dbReference>
<dbReference type="Pfam" id="PF13472">
    <property type="entry name" value="Lipase_GDSL_2"/>
    <property type="match status" value="1"/>
</dbReference>
<dbReference type="Gene3D" id="3.40.50.1110">
    <property type="entry name" value="SGNH hydrolase"/>
    <property type="match status" value="1"/>
</dbReference>
<protein>
    <recommendedName>
        <fullName evidence="3">SGNH hydrolase-type esterase domain-containing protein</fullName>
    </recommendedName>
</protein>
<dbReference type="PANTHER" id="PTHR11852">
    <property type="entry name" value="PLATELET-ACTIVATING FACTOR ACETYLHYDROLASE"/>
    <property type="match status" value="1"/>
</dbReference>
<comment type="similarity">
    <text evidence="1">Belongs to the 'GDSL' lipolytic enzyme family. Platelet-activating factor acetylhydrolase IB beta/gamma subunits subfamily.</text>
</comment>
<comment type="caution">
    <text evidence="4">The sequence shown here is derived from an EMBL/GenBank/DDBJ whole genome shotgun (WGS) entry which is preliminary data.</text>
</comment>
<evidence type="ECO:0000259" key="3">
    <source>
        <dbReference type="Pfam" id="PF13472"/>
    </source>
</evidence>
<feature type="signal peptide" evidence="2">
    <location>
        <begin position="1"/>
        <end position="32"/>
    </location>
</feature>
<name>A0A8J2WZ56_9STRA</name>
<evidence type="ECO:0000313" key="4">
    <source>
        <dbReference type="EMBL" id="CAH0373404.1"/>
    </source>
</evidence>
<proteinExistence type="inferred from homology"/>
<accession>A0A8J2WZ56</accession>
<dbReference type="EMBL" id="CAKKNE010000004">
    <property type="protein sequence ID" value="CAH0373404.1"/>
    <property type="molecule type" value="Genomic_DNA"/>
</dbReference>
<organism evidence="4 5">
    <name type="scientific">Pelagomonas calceolata</name>
    <dbReference type="NCBI Taxonomy" id="35677"/>
    <lineage>
        <taxon>Eukaryota</taxon>
        <taxon>Sar</taxon>
        <taxon>Stramenopiles</taxon>
        <taxon>Ochrophyta</taxon>
        <taxon>Pelagophyceae</taxon>
        <taxon>Pelagomonadales</taxon>
        <taxon>Pelagomonadaceae</taxon>
        <taxon>Pelagomonas</taxon>
    </lineage>
</organism>
<dbReference type="InterPro" id="IPR036514">
    <property type="entry name" value="SGNH_hydro_sf"/>
</dbReference>
<reference evidence="4" key="1">
    <citation type="submission" date="2021-11" db="EMBL/GenBank/DDBJ databases">
        <authorList>
            <consortium name="Genoscope - CEA"/>
            <person name="William W."/>
        </authorList>
    </citation>
    <scope>NUCLEOTIDE SEQUENCE</scope>
</reference>
<gene>
    <name evidence="4" type="ORF">PECAL_4P05960</name>
</gene>
<dbReference type="AlphaFoldDB" id="A0A8J2WZ56"/>